<gene>
    <name evidence="1" type="ORF">ElyMa_002235000</name>
</gene>
<proteinExistence type="predicted"/>
<protein>
    <recommendedName>
        <fullName evidence="3">DUF2797 domain-containing protein</fullName>
    </recommendedName>
</protein>
<sequence>MITEWRTPVQYYMDLESDFIIVNQLIGKKIRLEYSGYKCLNCSNKIPIFRQGFCKKCFFEAPQTASWITKPELSKAHRGVEDRDLEYEKQVQLQPHIVYLANSGGIKVGVTRKQQIPTRWIDQGATLAKPILETPNRYLAGVVEVTLKQRFSDKTNWRKMLTENEVEISLESQEKEAKKLINRDFVPYFLEGSESVKINYPVEKLPVIATPLNFEKKPTFEGILRGIKGQYWIFEDDTVCNIRNNEGKIVNMELLR</sequence>
<dbReference type="EMBL" id="BMAT01004631">
    <property type="protein sequence ID" value="GFR77314.1"/>
    <property type="molecule type" value="Genomic_DNA"/>
</dbReference>
<evidence type="ECO:0000313" key="1">
    <source>
        <dbReference type="EMBL" id="GFR77314.1"/>
    </source>
</evidence>
<comment type="caution">
    <text evidence="1">The sequence shown here is derived from an EMBL/GenBank/DDBJ whole genome shotgun (WGS) entry which is preliminary data.</text>
</comment>
<reference evidence="1 2" key="1">
    <citation type="journal article" date="2021" name="Elife">
        <title>Chloroplast acquisition without the gene transfer in kleptoplastic sea slugs, Plakobranchus ocellatus.</title>
        <authorList>
            <person name="Maeda T."/>
            <person name="Takahashi S."/>
            <person name="Yoshida T."/>
            <person name="Shimamura S."/>
            <person name="Takaki Y."/>
            <person name="Nagai Y."/>
            <person name="Toyoda A."/>
            <person name="Suzuki Y."/>
            <person name="Arimoto A."/>
            <person name="Ishii H."/>
            <person name="Satoh N."/>
            <person name="Nishiyama T."/>
            <person name="Hasebe M."/>
            <person name="Maruyama T."/>
            <person name="Minagawa J."/>
            <person name="Obokata J."/>
            <person name="Shigenobu S."/>
        </authorList>
    </citation>
    <scope>NUCLEOTIDE SEQUENCE [LARGE SCALE GENOMIC DNA]</scope>
</reference>
<evidence type="ECO:0000313" key="2">
    <source>
        <dbReference type="Proteomes" id="UP000762676"/>
    </source>
</evidence>
<keyword evidence="2" id="KW-1185">Reference proteome</keyword>
<dbReference type="Proteomes" id="UP000762676">
    <property type="component" value="Unassembled WGS sequence"/>
</dbReference>
<name>A0AAV4FVZ9_9GAST</name>
<accession>A0AAV4FVZ9</accession>
<organism evidence="1 2">
    <name type="scientific">Elysia marginata</name>
    <dbReference type="NCBI Taxonomy" id="1093978"/>
    <lineage>
        <taxon>Eukaryota</taxon>
        <taxon>Metazoa</taxon>
        <taxon>Spiralia</taxon>
        <taxon>Lophotrochozoa</taxon>
        <taxon>Mollusca</taxon>
        <taxon>Gastropoda</taxon>
        <taxon>Heterobranchia</taxon>
        <taxon>Euthyneura</taxon>
        <taxon>Panpulmonata</taxon>
        <taxon>Sacoglossa</taxon>
        <taxon>Placobranchoidea</taxon>
        <taxon>Plakobranchidae</taxon>
        <taxon>Elysia</taxon>
    </lineage>
</organism>
<evidence type="ECO:0008006" key="3">
    <source>
        <dbReference type="Google" id="ProtNLM"/>
    </source>
</evidence>
<dbReference type="Pfam" id="PF10977">
    <property type="entry name" value="DUF2797"/>
    <property type="match status" value="1"/>
</dbReference>
<dbReference type="InterPro" id="IPR021246">
    <property type="entry name" value="DUF2797"/>
</dbReference>
<dbReference type="AlphaFoldDB" id="A0AAV4FVZ9"/>